<reference evidence="5" key="1">
    <citation type="journal article" date="2019" name="Int. J. Syst. Evol. Microbiol.">
        <title>The Global Catalogue of Microorganisms (GCM) 10K type strain sequencing project: providing services to taxonomists for standard genome sequencing and annotation.</title>
        <authorList>
            <consortium name="The Broad Institute Genomics Platform"/>
            <consortium name="The Broad Institute Genome Sequencing Center for Infectious Disease"/>
            <person name="Wu L."/>
            <person name="Ma J."/>
        </authorList>
    </citation>
    <scope>NUCLEOTIDE SEQUENCE [LARGE SCALE GENOMIC DNA]</scope>
    <source>
        <strain evidence="5">CGMCC 1.15475</strain>
    </source>
</reference>
<dbReference type="Proteomes" id="UP001597273">
    <property type="component" value="Unassembled WGS sequence"/>
</dbReference>
<sequence>MKTDLRILKTKEALHESLIFLLKERPLDSISITELCQTAKINRGTFYQHYGKVEDLFEEYYKEIMKDLEESYQEPYRHTSRLEANRLNPATIRIFHHIEKYKKFYLIVFSKNVPLAYYYLLYEEINGLMKRDFTTQGMDSGADIDMLSAYQSNAILGMVIQWHREAFRKSAADMNEQLVKILNIRLGK</sequence>
<dbReference type="InterPro" id="IPR050624">
    <property type="entry name" value="HTH-type_Tx_Regulator"/>
</dbReference>
<feature type="domain" description="HTH tetR-type" evidence="3">
    <location>
        <begin position="8"/>
        <end position="68"/>
    </location>
</feature>
<dbReference type="SUPFAM" id="SSF46689">
    <property type="entry name" value="Homeodomain-like"/>
    <property type="match status" value="1"/>
</dbReference>
<evidence type="ECO:0000256" key="2">
    <source>
        <dbReference type="PROSITE-ProRule" id="PRU00335"/>
    </source>
</evidence>
<proteinExistence type="predicted"/>
<comment type="caution">
    <text evidence="4">The sequence shown here is derived from an EMBL/GenBank/DDBJ whole genome shotgun (WGS) entry which is preliminary data.</text>
</comment>
<name>A0ABW4QKV1_9BACL</name>
<dbReference type="RefSeq" id="WP_204890627.1">
    <property type="nucleotide sequence ID" value="NZ_JBHUFW010000011.1"/>
</dbReference>
<dbReference type="Gene3D" id="1.10.357.10">
    <property type="entry name" value="Tetracycline Repressor, domain 2"/>
    <property type="match status" value="1"/>
</dbReference>
<dbReference type="InterPro" id="IPR009057">
    <property type="entry name" value="Homeodomain-like_sf"/>
</dbReference>
<protein>
    <submittedName>
        <fullName evidence="4">TetR/AcrR family transcriptional regulator</fullName>
    </submittedName>
</protein>
<keyword evidence="1 2" id="KW-0238">DNA-binding</keyword>
<dbReference type="InterPro" id="IPR039532">
    <property type="entry name" value="TetR_C_Firmicutes"/>
</dbReference>
<dbReference type="InterPro" id="IPR001647">
    <property type="entry name" value="HTH_TetR"/>
</dbReference>
<evidence type="ECO:0000256" key="1">
    <source>
        <dbReference type="ARBA" id="ARBA00023125"/>
    </source>
</evidence>
<dbReference type="PANTHER" id="PTHR43479:SF7">
    <property type="entry name" value="TETR-FAMILY TRANSCRIPTIONAL REGULATOR"/>
    <property type="match status" value="1"/>
</dbReference>
<dbReference type="Pfam" id="PF14278">
    <property type="entry name" value="TetR_C_8"/>
    <property type="match status" value="1"/>
</dbReference>
<dbReference type="EMBL" id="JBHUFW010000011">
    <property type="protein sequence ID" value="MFD1864251.1"/>
    <property type="molecule type" value="Genomic_DNA"/>
</dbReference>
<evidence type="ECO:0000259" key="3">
    <source>
        <dbReference type="PROSITE" id="PS50977"/>
    </source>
</evidence>
<accession>A0ABW4QKV1</accession>
<dbReference type="PANTHER" id="PTHR43479">
    <property type="entry name" value="ACREF/ENVCD OPERON REPRESSOR-RELATED"/>
    <property type="match status" value="1"/>
</dbReference>
<evidence type="ECO:0000313" key="4">
    <source>
        <dbReference type="EMBL" id="MFD1864251.1"/>
    </source>
</evidence>
<feature type="DNA-binding region" description="H-T-H motif" evidence="2">
    <location>
        <begin position="31"/>
        <end position="50"/>
    </location>
</feature>
<gene>
    <name evidence="4" type="ORF">ACFSDB_15175</name>
</gene>
<evidence type="ECO:0000313" key="5">
    <source>
        <dbReference type="Proteomes" id="UP001597273"/>
    </source>
</evidence>
<dbReference type="PROSITE" id="PS50977">
    <property type="entry name" value="HTH_TETR_2"/>
    <property type="match status" value="1"/>
</dbReference>
<organism evidence="4 5">
    <name type="scientific">Planococcus chinensis</name>
    <dbReference type="NCBI Taxonomy" id="272917"/>
    <lineage>
        <taxon>Bacteria</taxon>
        <taxon>Bacillati</taxon>
        <taxon>Bacillota</taxon>
        <taxon>Bacilli</taxon>
        <taxon>Bacillales</taxon>
        <taxon>Caryophanaceae</taxon>
        <taxon>Planococcus</taxon>
    </lineage>
</organism>
<keyword evidence="5" id="KW-1185">Reference proteome</keyword>